<dbReference type="GO" id="GO:0004523">
    <property type="term" value="F:RNA-DNA hybrid ribonuclease activity"/>
    <property type="evidence" value="ECO:0007669"/>
    <property type="project" value="InterPro"/>
</dbReference>
<feature type="domain" description="RNase H type-1" evidence="1">
    <location>
        <begin position="250"/>
        <end position="320"/>
    </location>
</feature>
<evidence type="ECO:0000259" key="1">
    <source>
        <dbReference type="Pfam" id="PF13456"/>
    </source>
</evidence>
<organism evidence="2 3">
    <name type="scientific">Colocasia esculenta</name>
    <name type="common">Wild taro</name>
    <name type="synonym">Arum esculentum</name>
    <dbReference type="NCBI Taxonomy" id="4460"/>
    <lineage>
        <taxon>Eukaryota</taxon>
        <taxon>Viridiplantae</taxon>
        <taxon>Streptophyta</taxon>
        <taxon>Embryophyta</taxon>
        <taxon>Tracheophyta</taxon>
        <taxon>Spermatophyta</taxon>
        <taxon>Magnoliopsida</taxon>
        <taxon>Liliopsida</taxon>
        <taxon>Araceae</taxon>
        <taxon>Aroideae</taxon>
        <taxon>Colocasieae</taxon>
        <taxon>Colocasia</taxon>
    </lineage>
</organism>
<dbReference type="AlphaFoldDB" id="A0A843WXA9"/>
<dbReference type="PANTHER" id="PTHR47723">
    <property type="entry name" value="OS05G0353850 PROTEIN"/>
    <property type="match status" value="1"/>
</dbReference>
<accession>A0A843WXA9</accession>
<dbReference type="InterPro" id="IPR036397">
    <property type="entry name" value="RNaseH_sf"/>
</dbReference>
<dbReference type="Pfam" id="PF13456">
    <property type="entry name" value="RVT_3"/>
    <property type="match status" value="1"/>
</dbReference>
<comment type="caution">
    <text evidence="2">The sequence shown here is derived from an EMBL/GenBank/DDBJ whole genome shotgun (WGS) entry which is preliminary data.</text>
</comment>
<dbReference type="PANTHER" id="PTHR47723:SF20">
    <property type="entry name" value="RNASE H TYPE-1 DOMAIN-CONTAINING PROTEIN"/>
    <property type="match status" value="1"/>
</dbReference>
<evidence type="ECO:0000313" key="2">
    <source>
        <dbReference type="EMBL" id="MQM08584.1"/>
    </source>
</evidence>
<name>A0A843WXA9_COLES</name>
<dbReference type="Gene3D" id="3.30.420.10">
    <property type="entry name" value="Ribonuclease H-like superfamily/Ribonuclease H"/>
    <property type="match status" value="1"/>
</dbReference>
<dbReference type="GO" id="GO:0003676">
    <property type="term" value="F:nucleic acid binding"/>
    <property type="evidence" value="ECO:0007669"/>
    <property type="project" value="InterPro"/>
</dbReference>
<protein>
    <recommendedName>
        <fullName evidence="1">RNase H type-1 domain-containing protein</fullName>
    </recommendedName>
</protein>
<dbReference type="OrthoDB" id="1752183at2759"/>
<dbReference type="SUPFAM" id="SSF53098">
    <property type="entry name" value="Ribonuclease H-like"/>
    <property type="match status" value="1"/>
</dbReference>
<evidence type="ECO:0000313" key="3">
    <source>
        <dbReference type="Proteomes" id="UP000652761"/>
    </source>
</evidence>
<dbReference type="EMBL" id="NMUH01004155">
    <property type="protein sequence ID" value="MQM08584.1"/>
    <property type="molecule type" value="Genomic_DNA"/>
</dbReference>
<keyword evidence="3" id="KW-1185">Reference proteome</keyword>
<proteinExistence type="predicted"/>
<dbReference type="InterPro" id="IPR012337">
    <property type="entry name" value="RNaseH-like_sf"/>
</dbReference>
<dbReference type="InterPro" id="IPR053151">
    <property type="entry name" value="RNase_H-like"/>
</dbReference>
<gene>
    <name evidence="2" type="ORF">Taro_041434</name>
</gene>
<dbReference type="Proteomes" id="UP000652761">
    <property type="component" value="Unassembled WGS sequence"/>
</dbReference>
<reference evidence="2" key="1">
    <citation type="submission" date="2017-07" db="EMBL/GenBank/DDBJ databases">
        <title>Taro Niue Genome Assembly and Annotation.</title>
        <authorList>
            <person name="Atibalentja N."/>
            <person name="Keating K."/>
            <person name="Fields C.J."/>
        </authorList>
    </citation>
    <scope>NUCLEOTIDE SEQUENCE</scope>
    <source>
        <strain evidence="2">Niue_2</strain>
        <tissue evidence="2">Leaf</tissue>
    </source>
</reference>
<sequence length="340" mass="38506">MERRQSGLPTRAQATLEILMEILMEITLRLLNNGPNGLRNEPCEGGPRKHVYHSRRPGSVSLTRCQRQWMLSFTWDPRQVNKRSNKPYWAMNHMEMAHDIVTQNSRWILGNGDRIRFLDDVWIGQRPLRNNLQTPLYGPSPSIQEVLLDVSHLLHSLIAADLDHLQLSTTVDLWKTRCKMKFEQVHTSLTSIRYNIQECLSIAIGRMGFKYNSSSQQMDAIRDLGLFVIVPVKMSKFVRWIPLVHGLMLNVDGASKGNPGPCGGGGIFRDSSGNATLDFSHYYGVGSCMVSEVRALHDGILLAIEKGIMVTAICSDSLSLWVDRLGEWLYFILLGWSTLD</sequence>
<dbReference type="InterPro" id="IPR002156">
    <property type="entry name" value="RNaseH_domain"/>
</dbReference>